<evidence type="ECO:0000313" key="3">
    <source>
        <dbReference type="Proteomes" id="UP001617511"/>
    </source>
</evidence>
<dbReference type="InterPro" id="IPR051908">
    <property type="entry name" value="Ribosomal_N-acetyltransferase"/>
</dbReference>
<dbReference type="RefSeq" id="WP_359632570.1">
    <property type="nucleotide sequence ID" value="NZ_JBEYEN010000004.1"/>
</dbReference>
<protein>
    <submittedName>
        <fullName evidence="2">GNAT family protein</fullName>
    </submittedName>
</protein>
<dbReference type="PANTHER" id="PTHR43441">
    <property type="entry name" value="RIBOSOMAL-PROTEIN-SERINE ACETYLTRANSFERASE"/>
    <property type="match status" value="1"/>
</dbReference>
<dbReference type="Gene3D" id="3.40.630.30">
    <property type="match status" value="1"/>
</dbReference>
<accession>A0ABW8FCL6</accession>
<sequence length="179" mass="19407">MRDYLEVPGQLILRPWSLRDRDSLVAAFKAPEMPRQADQPVDTPTAAADWIKRRAGQWADGSAYSFAVTGADGVVLGNVAVGAVNRVHGTGWVSYWTTSGARGQGVATRACVALADWAFEDAGLFRLELGHRVNNPASCRVAMGAGFTMEGMQRQKLVYDGTRYDVELHARLASDPSPI</sequence>
<proteinExistence type="predicted"/>
<dbReference type="SUPFAM" id="SSF55729">
    <property type="entry name" value="Acyl-CoA N-acyltransferases (Nat)"/>
    <property type="match status" value="1"/>
</dbReference>
<comment type="caution">
    <text evidence="2">The sequence shown here is derived from an EMBL/GenBank/DDBJ whole genome shotgun (WGS) entry which is preliminary data.</text>
</comment>
<dbReference type="EMBL" id="JBIVGG010000005">
    <property type="protein sequence ID" value="MFJ4079766.1"/>
    <property type="molecule type" value="Genomic_DNA"/>
</dbReference>
<feature type="domain" description="N-acetyltransferase" evidence="1">
    <location>
        <begin position="11"/>
        <end position="169"/>
    </location>
</feature>
<dbReference type="PANTHER" id="PTHR43441:SF10">
    <property type="entry name" value="ACETYLTRANSFERASE"/>
    <property type="match status" value="1"/>
</dbReference>
<evidence type="ECO:0000259" key="1">
    <source>
        <dbReference type="PROSITE" id="PS51186"/>
    </source>
</evidence>
<name>A0ABW8FCL6_9ACTN</name>
<dbReference type="InterPro" id="IPR000182">
    <property type="entry name" value="GNAT_dom"/>
</dbReference>
<evidence type="ECO:0000313" key="2">
    <source>
        <dbReference type="EMBL" id="MFJ4079766.1"/>
    </source>
</evidence>
<dbReference type="PROSITE" id="PS51186">
    <property type="entry name" value="GNAT"/>
    <property type="match status" value="1"/>
</dbReference>
<keyword evidence="3" id="KW-1185">Reference proteome</keyword>
<reference evidence="2 3" key="1">
    <citation type="submission" date="2024-10" db="EMBL/GenBank/DDBJ databases">
        <title>The Natural Products Discovery Center: Release of the First 8490 Sequenced Strains for Exploring Actinobacteria Biosynthetic Diversity.</title>
        <authorList>
            <person name="Kalkreuter E."/>
            <person name="Kautsar S.A."/>
            <person name="Yang D."/>
            <person name="Bader C.D."/>
            <person name="Teijaro C.N."/>
            <person name="Fluegel L."/>
            <person name="Davis C.M."/>
            <person name="Simpson J.R."/>
            <person name="Lauterbach L."/>
            <person name="Steele A.D."/>
            <person name="Gui C."/>
            <person name="Meng S."/>
            <person name="Li G."/>
            <person name="Viehrig K."/>
            <person name="Ye F."/>
            <person name="Su P."/>
            <person name="Kiefer A.F."/>
            <person name="Nichols A."/>
            <person name="Cepeda A.J."/>
            <person name="Yan W."/>
            <person name="Fan B."/>
            <person name="Jiang Y."/>
            <person name="Adhikari A."/>
            <person name="Zheng C.-J."/>
            <person name="Schuster L."/>
            <person name="Cowan T.M."/>
            <person name="Smanski M.J."/>
            <person name="Chevrette M.G."/>
            <person name="De Carvalho L.P.S."/>
            <person name="Shen B."/>
        </authorList>
    </citation>
    <scope>NUCLEOTIDE SEQUENCE [LARGE SCALE GENOMIC DNA]</scope>
    <source>
        <strain evidence="2 3">NPDC089932</strain>
    </source>
</reference>
<gene>
    <name evidence="2" type="ORF">ACIP2Z_12495</name>
</gene>
<dbReference type="InterPro" id="IPR016181">
    <property type="entry name" value="Acyl_CoA_acyltransferase"/>
</dbReference>
<dbReference type="Proteomes" id="UP001617511">
    <property type="component" value="Unassembled WGS sequence"/>
</dbReference>
<organism evidence="2 3">
    <name type="scientific">Streptomyces iakyrus</name>
    <dbReference type="NCBI Taxonomy" id="68219"/>
    <lineage>
        <taxon>Bacteria</taxon>
        <taxon>Bacillati</taxon>
        <taxon>Actinomycetota</taxon>
        <taxon>Actinomycetes</taxon>
        <taxon>Kitasatosporales</taxon>
        <taxon>Streptomycetaceae</taxon>
        <taxon>Streptomyces</taxon>
    </lineage>
</organism>
<dbReference type="Pfam" id="PF13302">
    <property type="entry name" value="Acetyltransf_3"/>
    <property type="match status" value="1"/>
</dbReference>